<feature type="transmembrane region" description="Helical" evidence="1">
    <location>
        <begin position="101"/>
        <end position="120"/>
    </location>
</feature>
<dbReference type="PANTHER" id="PTHR36111">
    <property type="entry name" value="INNER MEMBRANE PROTEIN-RELATED"/>
    <property type="match status" value="1"/>
</dbReference>
<dbReference type="InterPro" id="IPR007563">
    <property type="entry name" value="DUF554"/>
</dbReference>
<sequence length="230" mass="24084">MILLGTFVNTLAIVAGSLIGLLFRGRISASYHRTVMQAIGLSVVVIGISGALKFSQILLIIFSLALGSLLGQLIGIETRLTRFGDWVQHRFASGESDVTKGFVTTSLLYCVGSMAIVGSLESGISGNHQTLYAKSILDGIASVLFASSLGWGVLLSAAPVLLYQGAIVVSASTIAPFLTPAVVSDMSSVGGILILAIGIELLDLKRLHVGNMLPAVFIPLAYGVLYSLFK</sequence>
<comment type="caution">
    <text evidence="2">The sequence shown here is derived from an EMBL/GenBank/DDBJ whole genome shotgun (WGS) entry which is preliminary data.</text>
</comment>
<feature type="transmembrane region" description="Helical" evidence="1">
    <location>
        <begin position="6"/>
        <end position="23"/>
    </location>
</feature>
<dbReference type="AlphaFoldDB" id="A0A7C4RPQ2"/>
<reference evidence="2" key="1">
    <citation type="journal article" date="2020" name="mSystems">
        <title>Genome- and Community-Level Interaction Insights into Carbon Utilization and Element Cycling Functions of Hydrothermarchaeota in Hydrothermal Sediment.</title>
        <authorList>
            <person name="Zhou Z."/>
            <person name="Liu Y."/>
            <person name="Xu W."/>
            <person name="Pan J."/>
            <person name="Luo Z.H."/>
            <person name="Li M."/>
        </authorList>
    </citation>
    <scope>NUCLEOTIDE SEQUENCE [LARGE SCALE GENOMIC DNA]</scope>
    <source>
        <strain evidence="2">SpSt-477</strain>
    </source>
</reference>
<name>A0A7C4RPQ2_9BACT</name>
<dbReference type="EMBL" id="DSUH01000130">
    <property type="protein sequence ID" value="HGU32333.1"/>
    <property type="molecule type" value="Genomic_DNA"/>
</dbReference>
<protein>
    <submittedName>
        <fullName evidence="2">DUF554 domain-containing protein</fullName>
    </submittedName>
</protein>
<evidence type="ECO:0000313" key="2">
    <source>
        <dbReference type="EMBL" id="HGU32333.1"/>
    </source>
</evidence>
<feature type="transmembrane region" description="Helical" evidence="1">
    <location>
        <begin position="140"/>
        <end position="162"/>
    </location>
</feature>
<dbReference type="PANTHER" id="PTHR36111:SF2">
    <property type="entry name" value="INNER MEMBRANE PROTEIN"/>
    <property type="match status" value="1"/>
</dbReference>
<proteinExistence type="predicted"/>
<feature type="transmembrane region" description="Helical" evidence="1">
    <location>
        <begin position="174"/>
        <end position="199"/>
    </location>
</feature>
<dbReference type="Pfam" id="PF04474">
    <property type="entry name" value="DUF554"/>
    <property type="match status" value="1"/>
</dbReference>
<feature type="transmembrane region" description="Helical" evidence="1">
    <location>
        <begin position="35"/>
        <end position="52"/>
    </location>
</feature>
<keyword evidence="1" id="KW-0472">Membrane</keyword>
<evidence type="ECO:0000256" key="1">
    <source>
        <dbReference type="SAM" id="Phobius"/>
    </source>
</evidence>
<keyword evidence="1" id="KW-1133">Transmembrane helix</keyword>
<accession>A0A7C4RPQ2</accession>
<gene>
    <name evidence="2" type="ORF">ENS29_05700</name>
</gene>
<feature type="transmembrane region" description="Helical" evidence="1">
    <location>
        <begin position="211"/>
        <end position="229"/>
    </location>
</feature>
<keyword evidence="1" id="KW-0812">Transmembrane</keyword>
<feature type="transmembrane region" description="Helical" evidence="1">
    <location>
        <begin position="58"/>
        <end position="80"/>
    </location>
</feature>
<organism evidence="2">
    <name type="scientific">Desulfatirhabdium butyrativorans</name>
    <dbReference type="NCBI Taxonomy" id="340467"/>
    <lineage>
        <taxon>Bacteria</taxon>
        <taxon>Pseudomonadati</taxon>
        <taxon>Thermodesulfobacteriota</taxon>
        <taxon>Desulfobacteria</taxon>
        <taxon>Desulfobacterales</taxon>
        <taxon>Desulfatirhabdiaceae</taxon>
        <taxon>Desulfatirhabdium</taxon>
    </lineage>
</organism>